<evidence type="ECO:0000256" key="6">
    <source>
        <dbReference type="SAM" id="Phobius"/>
    </source>
</evidence>
<name>G5KH33_9STRE</name>
<dbReference type="GO" id="GO:0000271">
    <property type="term" value="P:polysaccharide biosynthetic process"/>
    <property type="evidence" value="ECO:0007669"/>
    <property type="project" value="InterPro"/>
</dbReference>
<feature type="transmembrane region" description="Helical" evidence="6">
    <location>
        <begin position="80"/>
        <end position="98"/>
    </location>
</feature>
<dbReference type="InterPro" id="IPR051401">
    <property type="entry name" value="GtrA_CellWall_Glycosyl"/>
</dbReference>
<comment type="similarity">
    <text evidence="2">Belongs to the GtrA family.</text>
</comment>
<dbReference type="STRING" id="764291.STRUR_1427"/>
<protein>
    <submittedName>
        <fullName evidence="8">GtrA-like protein</fullName>
    </submittedName>
</protein>
<dbReference type="eggNOG" id="COG2246">
    <property type="taxonomic scope" value="Bacteria"/>
</dbReference>
<dbReference type="PANTHER" id="PTHR38459">
    <property type="entry name" value="PROPHAGE BACTOPRENOL-LINKED GLUCOSE TRANSLOCASE HOMOLOG"/>
    <property type="match status" value="1"/>
</dbReference>
<keyword evidence="3 6" id="KW-0812">Transmembrane</keyword>
<evidence type="ECO:0000313" key="8">
    <source>
        <dbReference type="EMBL" id="EHJ57400.1"/>
    </source>
</evidence>
<dbReference type="EMBL" id="AEUZ02000001">
    <property type="protein sequence ID" value="EHJ57400.1"/>
    <property type="molecule type" value="Genomic_DNA"/>
</dbReference>
<dbReference type="RefSeq" id="WP_006740112.1">
    <property type="nucleotide sequence ID" value="NZ_AEUZ02000001.1"/>
</dbReference>
<evidence type="ECO:0000259" key="7">
    <source>
        <dbReference type="Pfam" id="PF04138"/>
    </source>
</evidence>
<keyword evidence="9" id="KW-1185">Reference proteome</keyword>
<comment type="caution">
    <text evidence="8">The sequence shown here is derived from an EMBL/GenBank/DDBJ whole genome shotgun (WGS) entry which is preliminary data.</text>
</comment>
<evidence type="ECO:0000256" key="5">
    <source>
        <dbReference type="ARBA" id="ARBA00023136"/>
    </source>
</evidence>
<organism evidence="8 9">
    <name type="scientific">Streptococcus urinalis 2285-97</name>
    <dbReference type="NCBI Taxonomy" id="764291"/>
    <lineage>
        <taxon>Bacteria</taxon>
        <taxon>Bacillati</taxon>
        <taxon>Bacillota</taxon>
        <taxon>Bacilli</taxon>
        <taxon>Lactobacillales</taxon>
        <taxon>Streptococcaceae</taxon>
        <taxon>Streptococcus</taxon>
    </lineage>
</organism>
<dbReference type="PANTHER" id="PTHR38459:SF5">
    <property type="entry name" value="CELL WALL TEICHOIC ACID GLYCOSYLATION PROTEIN GTCA"/>
    <property type="match status" value="1"/>
</dbReference>
<evidence type="ECO:0000256" key="1">
    <source>
        <dbReference type="ARBA" id="ARBA00004141"/>
    </source>
</evidence>
<evidence type="ECO:0000256" key="3">
    <source>
        <dbReference type="ARBA" id="ARBA00022692"/>
    </source>
</evidence>
<sequence length="145" mass="16923">MIKSINRFMHTEVFKYLFFGVLATIVYMTVRFISFSLLREATVSATIANICAIIFAFFTNDKYVFNQAKKGWFQRFVKFVIARIFTLVLDLLLAYFLVEKFPGIIGQFVNQNIDMINAIETIIGQVLIIVLNYVFSKLFIFQDNR</sequence>
<dbReference type="AlphaFoldDB" id="G5KH33"/>
<accession>G5KH33</accession>
<dbReference type="GO" id="GO:0005886">
    <property type="term" value="C:plasma membrane"/>
    <property type="evidence" value="ECO:0007669"/>
    <property type="project" value="TreeGrafter"/>
</dbReference>
<dbReference type="InterPro" id="IPR007267">
    <property type="entry name" value="GtrA_DPMS_TM"/>
</dbReference>
<evidence type="ECO:0000256" key="4">
    <source>
        <dbReference type="ARBA" id="ARBA00022989"/>
    </source>
</evidence>
<keyword evidence="5 6" id="KW-0472">Membrane</keyword>
<feature type="transmembrane region" description="Helical" evidence="6">
    <location>
        <begin position="16"/>
        <end position="35"/>
    </location>
</feature>
<gene>
    <name evidence="8" type="ORF">STRUR_1427</name>
</gene>
<dbReference type="Pfam" id="PF04138">
    <property type="entry name" value="GtrA_DPMS_TM"/>
    <property type="match status" value="1"/>
</dbReference>
<proteinExistence type="inferred from homology"/>
<feature type="domain" description="GtrA/DPMS transmembrane" evidence="7">
    <location>
        <begin position="15"/>
        <end position="141"/>
    </location>
</feature>
<comment type="subcellular location">
    <subcellularLocation>
        <location evidence="1">Membrane</location>
        <topology evidence="1">Multi-pass membrane protein</topology>
    </subcellularLocation>
</comment>
<evidence type="ECO:0000256" key="2">
    <source>
        <dbReference type="ARBA" id="ARBA00009399"/>
    </source>
</evidence>
<keyword evidence="4 6" id="KW-1133">Transmembrane helix</keyword>
<evidence type="ECO:0000313" key="9">
    <source>
        <dbReference type="Proteomes" id="UP000005388"/>
    </source>
</evidence>
<feature type="transmembrane region" description="Helical" evidence="6">
    <location>
        <begin position="41"/>
        <end position="59"/>
    </location>
</feature>
<feature type="transmembrane region" description="Helical" evidence="6">
    <location>
        <begin position="118"/>
        <end position="140"/>
    </location>
</feature>
<dbReference type="Proteomes" id="UP000005388">
    <property type="component" value="Unassembled WGS sequence"/>
</dbReference>
<reference evidence="8 9" key="1">
    <citation type="journal article" date="2014" name="Int. J. Syst. Evol. Microbiol.">
        <title>Phylogenomics and the dynamic genome evolution of the genus Streptococcus.</title>
        <authorList>
            <consortium name="The Broad Institute Genome Sequencing Platform"/>
            <person name="Richards V.P."/>
            <person name="Palmer S.R."/>
            <person name="Pavinski Bitar P.D."/>
            <person name="Qin X."/>
            <person name="Weinstock G.M."/>
            <person name="Highlander S.K."/>
            <person name="Town C.D."/>
            <person name="Burne R.A."/>
            <person name="Stanhope M.J."/>
        </authorList>
    </citation>
    <scope>NUCLEOTIDE SEQUENCE [LARGE SCALE GENOMIC DNA]</scope>
    <source>
        <strain evidence="8 9">2285-97</strain>
    </source>
</reference>